<evidence type="ECO:0000256" key="2">
    <source>
        <dbReference type="ARBA" id="ARBA00022475"/>
    </source>
</evidence>
<keyword evidence="3 6" id="KW-0812">Transmembrane</keyword>
<dbReference type="NCBIfam" id="NF002460">
    <property type="entry name" value="PRK01658.1"/>
    <property type="match status" value="1"/>
</dbReference>
<dbReference type="EMBL" id="JAUIYO010000012">
    <property type="protein sequence ID" value="MFK2826621.1"/>
    <property type="molecule type" value="Genomic_DNA"/>
</dbReference>
<gene>
    <name evidence="7" type="ORF">QYG89_13275</name>
</gene>
<keyword evidence="2" id="KW-1003">Cell membrane</keyword>
<evidence type="ECO:0000256" key="5">
    <source>
        <dbReference type="ARBA" id="ARBA00023136"/>
    </source>
</evidence>
<evidence type="ECO:0000256" key="1">
    <source>
        <dbReference type="ARBA" id="ARBA00004651"/>
    </source>
</evidence>
<dbReference type="RefSeq" id="WP_404318114.1">
    <property type="nucleotide sequence ID" value="NZ_JAUIYO010000012.1"/>
</dbReference>
<evidence type="ECO:0000313" key="8">
    <source>
        <dbReference type="Proteomes" id="UP001619911"/>
    </source>
</evidence>
<dbReference type="Pfam" id="PF03788">
    <property type="entry name" value="LrgA"/>
    <property type="match status" value="1"/>
</dbReference>
<evidence type="ECO:0000313" key="7">
    <source>
        <dbReference type="EMBL" id="MFK2826621.1"/>
    </source>
</evidence>
<feature type="transmembrane region" description="Helical" evidence="6">
    <location>
        <begin position="58"/>
        <end position="78"/>
    </location>
</feature>
<evidence type="ECO:0000256" key="4">
    <source>
        <dbReference type="ARBA" id="ARBA00022989"/>
    </source>
</evidence>
<keyword evidence="8" id="KW-1185">Reference proteome</keyword>
<dbReference type="InterPro" id="IPR005538">
    <property type="entry name" value="LrgA/CidA"/>
</dbReference>
<sequence length="124" mass="13977">MTTIMKGIGQVILLCLISLIMNKVVDLFHLRIPGSILGIFVVFVLLQTKIIRLEWIEIGANWLLAELLLFFIPSAVGIMKYKNILIEDGVYVILVIIISTIIVMACTGLTAKKIAERKEREHSR</sequence>
<proteinExistence type="predicted"/>
<keyword evidence="4 6" id="KW-1133">Transmembrane helix</keyword>
<evidence type="ECO:0000256" key="6">
    <source>
        <dbReference type="SAM" id="Phobius"/>
    </source>
</evidence>
<feature type="transmembrane region" description="Helical" evidence="6">
    <location>
        <begin position="90"/>
        <end position="111"/>
    </location>
</feature>
<reference evidence="7 8" key="1">
    <citation type="submission" date="2023-07" db="EMBL/GenBank/DDBJ databases">
        <title>Bacillus lucianemedeirus sp. nov, a new species isolated from an immunobiological production facility.</title>
        <authorList>
            <person name="Costa L.V."/>
            <person name="Miranda R.V.S.L."/>
            <person name="Brandao M.L.L."/>
            <person name="Reis C.M.F."/>
            <person name="Frazao A.M."/>
            <person name="Cruz F.V."/>
            <person name="Baio P.V.P."/>
            <person name="Veras J.F.C."/>
            <person name="Ramos J.N."/>
            <person name="Vieira V."/>
        </authorList>
    </citation>
    <scope>NUCLEOTIDE SEQUENCE [LARGE SCALE GENOMIC DNA]</scope>
    <source>
        <strain evidence="7 8">B190/17</strain>
    </source>
</reference>
<dbReference type="PANTHER" id="PTHR33931:SF2">
    <property type="entry name" value="HOLIN-LIKE PROTEIN CIDA"/>
    <property type="match status" value="1"/>
</dbReference>
<protein>
    <submittedName>
        <fullName evidence="7">CidA/LrgA family holin-like protein</fullName>
    </submittedName>
</protein>
<comment type="subcellular location">
    <subcellularLocation>
        <location evidence="1">Cell membrane</location>
        <topology evidence="1">Multi-pass membrane protein</topology>
    </subcellularLocation>
</comment>
<comment type="caution">
    <text evidence="7">The sequence shown here is derived from an EMBL/GenBank/DDBJ whole genome shotgun (WGS) entry which is preliminary data.</text>
</comment>
<keyword evidence="5 6" id="KW-0472">Membrane</keyword>
<evidence type="ECO:0000256" key="3">
    <source>
        <dbReference type="ARBA" id="ARBA00022692"/>
    </source>
</evidence>
<dbReference type="PANTHER" id="PTHR33931">
    <property type="entry name" value="HOLIN-LIKE PROTEIN CIDA-RELATED"/>
    <property type="match status" value="1"/>
</dbReference>
<name>A0ABW8IAT1_9BACI</name>
<feature type="transmembrane region" description="Helical" evidence="6">
    <location>
        <begin position="32"/>
        <end position="51"/>
    </location>
</feature>
<organism evidence="7 8">
    <name type="scientific">Bacillus lumedeiriae</name>
    <dbReference type="NCBI Taxonomy" id="3058829"/>
    <lineage>
        <taxon>Bacteria</taxon>
        <taxon>Bacillati</taxon>
        <taxon>Bacillota</taxon>
        <taxon>Bacilli</taxon>
        <taxon>Bacillales</taxon>
        <taxon>Bacillaceae</taxon>
        <taxon>Bacillus</taxon>
    </lineage>
</organism>
<dbReference type="Proteomes" id="UP001619911">
    <property type="component" value="Unassembled WGS sequence"/>
</dbReference>
<accession>A0ABW8IAT1</accession>